<dbReference type="NCBIfam" id="TIGR01200">
    <property type="entry name" value="GLPGLI"/>
    <property type="match status" value="1"/>
</dbReference>
<sequence>MKIISTITLFTSCLCLQIKALSQTPHPVVARAIYEYIHVLDTNNRSNTFKEEMLLAIGQNASVFTSLAKIYQTRSMEKQKEEATKNYSGSDFPVVRYKAGRYTTPTEVYRFNTQKKVYVKEFLIRDYLYEEPEIAQTWTLSNDTTSFHGIRCQKASAKFKGRNWEVWFAPDIPFQTGPWLLAGLPGLIIEARDSRNEVFYHLKGFEKAIHSNVSQENLSKNKLVDFTVSQTIQLPEERTQLNAVKVVRASKEEVAKLKQAMMANRSLFRKTQVEASEGIIYNVEASAALALMPVINNPIEIVRK</sequence>
<gene>
    <name evidence="1" type="ORF">OQZ29_09160</name>
</gene>
<keyword evidence="2" id="KW-1185">Reference proteome</keyword>
<dbReference type="RefSeq" id="WP_010602919.1">
    <property type="nucleotide sequence ID" value="NZ_JAPJUH010000002.1"/>
</dbReference>
<reference evidence="1" key="1">
    <citation type="submission" date="2022-11" db="EMBL/GenBank/DDBJ databases">
        <authorList>
            <person name="Graham C."/>
            <person name="Newman J.D."/>
        </authorList>
    </citation>
    <scope>NUCLEOTIDE SEQUENCE</scope>
    <source>
        <strain evidence="1">DSM 19486</strain>
    </source>
</reference>
<evidence type="ECO:0000313" key="1">
    <source>
        <dbReference type="EMBL" id="MCX3264912.1"/>
    </source>
</evidence>
<proteinExistence type="predicted"/>
<protein>
    <submittedName>
        <fullName evidence="1">GLPGLI family protein</fullName>
    </submittedName>
</protein>
<dbReference type="Proteomes" id="UP001142592">
    <property type="component" value="Unassembled WGS sequence"/>
</dbReference>
<organism evidence="1 2">
    <name type="scientific">Pedobacter agri</name>
    <dbReference type="NCBI Taxonomy" id="454586"/>
    <lineage>
        <taxon>Bacteria</taxon>
        <taxon>Pseudomonadati</taxon>
        <taxon>Bacteroidota</taxon>
        <taxon>Sphingobacteriia</taxon>
        <taxon>Sphingobacteriales</taxon>
        <taxon>Sphingobacteriaceae</taxon>
        <taxon>Pedobacter</taxon>
    </lineage>
</organism>
<dbReference type="InterPro" id="IPR005901">
    <property type="entry name" value="GLPGLI"/>
</dbReference>
<dbReference type="EMBL" id="JAPJUH010000002">
    <property type="protein sequence ID" value="MCX3264912.1"/>
    <property type="molecule type" value="Genomic_DNA"/>
</dbReference>
<name>A0A9X3I8K1_9SPHI</name>
<evidence type="ECO:0000313" key="2">
    <source>
        <dbReference type="Proteomes" id="UP001142592"/>
    </source>
</evidence>
<dbReference type="AlphaFoldDB" id="A0A9X3I8K1"/>
<comment type="caution">
    <text evidence="1">The sequence shown here is derived from an EMBL/GenBank/DDBJ whole genome shotgun (WGS) entry which is preliminary data.</text>
</comment>
<accession>A0A9X3I8K1</accession>